<feature type="region of interest" description="Disordered" evidence="1">
    <location>
        <begin position="42"/>
        <end position="75"/>
    </location>
</feature>
<feature type="compositionally biased region" description="Acidic residues" evidence="1">
    <location>
        <begin position="60"/>
        <end position="71"/>
    </location>
</feature>
<gene>
    <name evidence="2" type="ORF">K505DRAFT_337121</name>
</gene>
<protein>
    <submittedName>
        <fullName evidence="2">Uncharacterized protein</fullName>
    </submittedName>
</protein>
<name>A0A6A6XCL6_9PLEO</name>
<organism evidence="2 3">
    <name type="scientific">Melanomma pulvis-pyrius CBS 109.77</name>
    <dbReference type="NCBI Taxonomy" id="1314802"/>
    <lineage>
        <taxon>Eukaryota</taxon>
        <taxon>Fungi</taxon>
        <taxon>Dikarya</taxon>
        <taxon>Ascomycota</taxon>
        <taxon>Pezizomycotina</taxon>
        <taxon>Dothideomycetes</taxon>
        <taxon>Pleosporomycetidae</taxon>
        <taxon>Pleosporales</taxon>
        <taxon>Melanommataceae</taxon>
        <taxon>Melanomma</taxon>
    </lineage>
</organism>
<proteinExistence type="predicted"/>
<reference evidence="2" key="1">
    <citation type="journal article" date="2020" name="Stud. Mycol.">
        <title>101 Dothideomycetes genomes: a test case for predicting lifestyles and emergence of pathogens.</title>
        <authorList>
            <person name="Haridas S."/>
            <person name="Albert R."/>
            <person name="Binder M."/>
            <person name="Bloem J."/>
            <person name="Labutti K."/>
            <person name="Salamov A."/>
            <person name="Andreopoulos B."/>
            <person name="Baker S."/>
            <person name="Barry K."/>
            <person name="Bills G."/>
            <person name="Bluhm B."/>
            <person name="Cannon C."/>
            <person name="Castanera R."/>
            <person name="Culley D."/>
            <person name="Daum C."/>
            <person name="Ezra D."/>
            <person name="Gonzalez J."/>
            <person name="Henrissat B."/>
            <person name="Kuo A."/>
            <person name="Liang C."/>
            <person name="Lipzen A."/>
            <person name="Lutzoni F."/>
            <person name="Magnuson J."/>
            <person name="Mondo S."/>
            <person name="Nolan M."/>
            <person name="Ohm R."/>
            <person name="Pangilinan J."/>
            <person name="Park H.-J."/>
            <person name="Ramirez L."/>
            <person name="Alfaro M."/>
            <person name="Sun H."/>
            <person name="Tritt A."/>
            <person name="Yoshinaga Y."/>
            <person name="Zwiers L.-H."/>
            <person name="Turgeon B."/>
            <person name="Goodwin S."/>
            <person name="Spatafora J."/>
            <person name="Crous P."/>
            <person name="Grigoriev I."/>
        </authorList>
    </citation>
    <scope>NUCLEOTIDE SEQUENCE</scope>
    <source>
        <strain evidence="2">CBS 109.77</strain>
    </source>
</reference>
<dbReference type="AlphaFoldDB" id="A0A6A6XCL6"/>
<evidence type="ECO:0000256" key="1">
    <source>
        <dbReference type="SAM" id="MobiDB-lite"/>
    </source>
</evidence>
<dbReference type="Proteomes" id="UP000799757">
    <property type="component" value="Unassembled WGS sequence"/>
</dbReference>
<dbReference type="OrthoDB" id="3791297at2759"/>
<keyword evidence="3" id="KW-1185">Reference proteome</keyword>
<sequence length="211" mass="22926">MAYLSAVTLSHSKGDFVPAPVDGYTSNSIAEGLKCMDSAHIQRGSAKGAETQETSKQGDNDDGDDDDDGIATDEYGCPDLTKETFLCSWCGGKDDNGKCKGDPEDNNLWAGCICTPDPDWSLNPPGLRRPQYREHQRAIRDRHDLRDDGLGAGTRGGNRSILASATILVSARAPLETVVKLCIPHFGTLDDGSPILKWSLDQCPESKRRFR</sequence>
<evidence type="ECO:0000313" key="3">
    <source>
        <dbReference type="Proteomes" id="UP000799757"/>
    </source>
</evidence>
<accession>A0A6A6XCL6</accession>
<dbReference type="EMBL" id="MU001898">
    <property type="protein sequence ID" value="KAF2794239.1"/>
    <property type="molecule type" value="Genomic_DNA"/>
</dbReference>
<evidence type="ECO:0000313" key="2">
    <source>
        <dbReference type="EMBL" id="KAF2794239.1"/>
    </source>
</evidence>